<dbReference type="PANTHER" id="PTHR43798:SF33">
    <property type="entry name" value="HYDROLASE, PUTATIVE (AFU_ORTHOLOGUE AFUA_2G14860)-RELATED"/>
    <property type="match status" value="1"/>
</dbReference>
<reference evidence="2 3" key="1">
    <citation type="submission" date="2020-09" db="EMBL/GenBank/DDBJ databases">
        <title>Investigation of environmental microbes.</title>
        <authorList>
            <person name="Ou Y."/>
            <person name="Kang Q."/>
        </authorList>
    </citation>
    <scope>NUCLEOTIDE SEQUENCE [LARGE SCALE GENOMIC DNA]</scope>
    <source>
        <strain evidence="2 3">KJZ-14</strain>
    </source>
</reference>
<feature type="domain" description="AB hydrolase-1" evidence="1">
    <location>
        <begin position="44"/>
        <end position="285"/>
    </location>
</feature>
<dbReference type="PRINTS" id="PR00111">
    <property type="entry name" value="ABHYDROLASE"/>
</dbReference>
<dbReference type="Pfam" id="PF00561">
    <property type="entry name" value="Abhydrolase_1"/>
    <property type="match status" value="1"/>
</dbReference>
<organism evidence="2 3">
    <name type="scientific">Rothia terrae</name>
    <dbReference type="NCBI Taxonomy" id="396015"/>
    <lineage>
        <taxon>Bacteria</taxon>
        <taxon>Bacillati</taxon>
        <taxon>Actinomycetota</taxon>
        <taxon>Actinomycetes</taxon>
        <taxon>Micrococcales</taxon>
        <taxon>Micrococcaceae</taxon>
        <taxon>Rothia</taxon>
    </lineage>
</organism>
<dbReference type="PANTHER" id="PTHR43798">
    <property type="entry name" value="MONOACYLGLYCEROL LIPASE"/>
    <property type="match status" value="1"/>
</dbReference>
<dbReference type="InterPro" id="IPR029058">
    <property type="entry name" value="AB_hydrolase_fold"/>
</dbReference>
<dbReference type="InterPro" id="IPR000073">
    <property type="entry name" value="AB_hydrolase_1"/>
</dbReference>
<name>A0A7H2BGS2_9MICC</name>
<dbReference type="GO" id="GO:0016787">
    <property type="term" value="F:hydrolase activity"/>
    <property type="evidence" value="ECO:0007669"/>
    <property type="project" value="UniProtKB-KW"/>
</dbReference>
<sequence>MRRGVPLTPPFENVPDTILRGAEHSAVVLGTQTHYWIYGDTCNPLVVLVHGFRGDHHGLALIGQYLSDDFCVIIPDLPGFGRTSSVSDAQHNLSTYAAWLNAFVETVIEDSVVLVGHSFGSIVSTYAAVVRPENFTRVSLINPISEPALEGSQKLVSRLASAYYSVGTKLPEKLGFLWLTSKIVTRASSEFMMRTTSPELRAFINGQHDAYFGAFSSRQTLLDAYETSISETAAYYAPALQTPTQMIVAEDDDLGTLKTATAMRDSIATVRMDVIEQVGHLVHYETPRHAAQLIKEFIED</sequence>
<dbReference type="PRINTS" id="PR00412">
    <property type="entry name" value="EPOXHYDRLASE"/>
</dbReference>
<evidence type="ECO:0000313" key="2">
    <source>
        <dbReference type="EMBL" id="QNV38868.1"/>
    </source>
</evidence>
<dbReference type="InterPro" id="IPR000639">
    <property type="entry name" value="Epox_hydrolase-like"/>
</dbReference>
<proteinExistence type="predicted"/>
<keyword evidence="3" id="KW-1185">Reference proteome</keyword>
<dbReference type="KEGG" id="rter:IDM49_06180"/>
<evidence type="ECO:0000259" key="1">
    <source>
        <dbReference type="Pfam" id="PF00561"/>
    </source>
</evidence>
<dbReference type="GO" id="GO:0016020">
    <property type="term" value="C:membrane"/>
    <property type="evidence" value="ECO:0007669"/>
    <property type="project" value="TreeGrafter"/>
</dbReference>
<dbReference type="Proteomes" id="UP000516404">
    <property type="component" value="Chromosome"/>
</dbReference>
<gene>
    <name evidence="2" type="ORF">IDM49_06180</name>
</gene>
<dbReference type="AlphaFoldDB" id="A0A7H2BGS2"/>
<dbReference type="EMBL" id="CP061539">
    <property type="protein sequence ID" value="QNV38868.1"/>
    <property type="molecule type" value="Genomic_DNA"/>
</dbReference>
<dbReference type="Gene3D" id="3.40.50.1820">
    <property type="entry name" value="alpha/beta hydrolase"/>
    <property type="match status" value="1"/>
</dbReference>
<dbReference type="SUPFAM" id="SSF53474">
    <property type="entry name" value="alpha/beta-Hydrolases"/>
    <property type="match status" value="1"/>
</dbReference>
<evidence type="ECO:0000313" key="3">
    <source>
        <dbReference type="Proteomes" id="UP000516404"/>
    </source>
</evidence>
<accession>A0A7H2BGS2</accession>
<keyword evidence="2" id="KW-0378">Hydrolase</keyword>
<dbReference type="InterPro" id="IPR050266">
    <property type="entry name" value="AB_hydrolase_sf"/>
</dbReference>
<protein>
    <submittedName>
        <fullName evidence="2">Alpha/beta hydrolase</fullName>
    </submittedName>
</protein>